<evidence type="ECO:0000256" key="7">
    <source>
        <dbReference type="SAM" id="Phobius"/>
    </source>
</evidence>
<keyword evidence="2" id="KW-0808">Transferase</keyword>
<organism evidence="10 11">
    <name type="scientific">Reticulomyxa filosa</name>
    <dbReference type="NCBI Taxonomy" id="46433"/>
    <lineage>
        <taxon>Eukaryota</taxon>
        <taxon>Sar</taxon>
        <taxon>Rhizaria</taxon>
        <taxon>Retaria</taxon>
        <taxon>Foraminifera</taxon>
        <taxon>Monothalamids</taxon>
        <taxon>Reticulomyxidae</taxon>
        <taxon>Reticulomyxa</taxon>
    </lineage>
</organism>
<name>X6LQW5_RETFI</name>
<feature type="domain" description="RGS" evidence="9">
    <location>
        <begin position="62"/>
        <end position="120"/>
    </location>
</feature>
<dbReference type="PROSITE" id="PS50011">
    <property type="entry name" value="PROTEIN_KINASE_DOM"/>
    <property type="match status" value="1"/>
</dbReference>
<keyword evidence="5 6" id="KW-0067">ATP-binding</keyword>
<evidence type="ECO:0000256" key="6">
    <source>
        <dbReference type="PROSITE-ProRule" id="PRU10141"/>
    </source>
</evidence>
<accession>X6LQW5</accession>
<dbReference type="Gene3D" id="1.10.167.10">
    <property type="entry name" value="Regulator of G-protein Signalling 4, domain 2"/>
    <property type="match status" value="1"/>
</dbReference>
<dbReference type="Pfam" id="PF00069">
    <property type="entry name" value="Pkinase"/>
    <property type="match status" value="1"/>
</dbReference>
<dbReference type="PROSITE" id="PS50132">
    <property type="entry name" value="RGS"/>
    <property type="match status" value="1"/>
</dbReference>
<dbReference type="Pfam" id="PF00615">
    <property type="entry name" value="RGS"/>
    <property type="match status" value="1"/>
</dbReference>
<proteinExistence type="predicted"/>
<dbReference type="InterPro" id="IPR016137">
    <property type="entry name" value="RGS"/>
</dbReference>
<keyword evidence="7" id="KW-0472">Membrane</keyword>
<gene>
    <name evidence="10" type="ORF">RFI_33393</name>
</gene>
<dbReference type="InterPro" id="IPR017441">
    <property type="entry name" value="Protein_kinase_ATP_BS"/>
</dbReference>
<dbReference type="Gene3D" id="3.30.200.20">
    <property type="entry name" value="Phosphorylase Kinase, domain 1"/>
    <property type="match status" value="1"/>
</dbReference>
<keyword evidence="4" id="KW-0418">Kinase</keyword>
<evidence type="ECO:0000256" key="4">
    <source>
        <dbReference type="ARBA" id="ARBA00022777"/>
    </source>
</evidence>
<evidence type="ECO:0000313" key="11">
    <source>
        <dbReference type="Proteomes" id="UP000023152"/>
    </source>
</evidence>
<protein>
    <recommendedName>
        <fullName evidence="12">Protein kinase domain-containing protein</fullName>
    </recommendedName>
</protein>
<keyword evidence="1" id="KW-0723">Serine/threonine-protein kinase</keyword>
<evidence type="ECO:0000313" key="10">
    <source>
        <dbReference type="EMBL" id="ETO04009.1"/>
    </source>
</evidence>
<feature type="non-terminal residue" evidence="10">
    <location>
        <position position="1"/>
    </location>
</feature>
<dbReference type="Proteomes" id="UP000023152">
    <property type="component" value="Unassembled WGS sequence"/>
</dbReference>
<dbReference type="InterPro" id="IPR000719">
    <property type="entry name" value="Prot_kinase_dom"/>
</dbReference>
<comment type="caution">
    <text evidence="10">The sequence shown here is derived from an EMBL/GenBank/DDBJ whole genome shotgun (WGS) entry which is preliminary data.</text>
</comment>
<evidence type="ECO:0000256" key="3">
    <source>
        <dbReference type="ARBA" id="ARBA00022741"/>
    </source>
</evidence>
<evidence type="ECO:0000256" key="1">
    <source>
        <dbReference type="ARBA" id="ARBA00022527"/>
    </source>
</evidence>
<dbReference type="PROSITE" id="PS00107">
    <property type="entry name" value="PROTEIN_KINASE_ATP"/>
    <property type="match status" value="1"/>
</dbReference>
<keyword evidence="7" id="KW-0812">Transmembrane</keyword>
<sequence length="221" mass="25523">HSNANENTKTRVDSSADKVIHVKSKNDKAINNKMKLENDTIHYNLAGLFPKKKKKKKKNVRIHQHLQKKKKNSLLLQKEIENNGSCSPDVFDEVYEEVIEHLRKDVYPRFQRSNLYRLYIQLKSQEQSVVSESDFSTLRVLGRGAFGFVYAAIKKSTGTLYAVKSISKKRILVNDSIDTIMAERDFLAAMHSKFVTGLKFAFMDANSLYLMFCFFFLLINT</sequence>
<dbReference type="InterPro" id="IPR044926">
    <property type="entry name" value="RGS_subdomain_2"/>
</dbReference>
<keyword evidence="3 6" id="KW-0547">Nucleotide-binding</keyword>
<feature type="domain" description="Protein kinase" evidence="8">
    <location>
        <begin position="135"/>
        <end position="221"/>
    </location>
</feature>
<dbReference type="SUPFAM" id="SSF48097">
    <property type="entry name" value="Regulator of G-protein signaling, RGS"/>
    <property type="match status" value="1"/>
</dbReference>
<dbReference type="OrthoDB" id="5838361at2759"/>
<dbReference type="EMBL" id="ASPP01030851">
    <property type="protein sequence ID" value="ETO04009.1"/>
    <property type="molecule type" value="Genomic_DNA"/>
</dbReference>
<evidence type="ECO:0008006" key="12">
    <source>
        <dbReference type="Google" id="ProtNLM"/>
    </source>
</evidence>
<dbReference type="AlphaFoldDB" id="X6LQW5"/>
<keyword evidence="7" id="KW-1133">Transmembrane helix</keyword>
<dbReference type="GO" id="GO:0004674">
    <property type="term" value="F:protein serine/threonine kinase activity"/>
    <property type="evidence" value="ECO:0007669"/>
    <property type="project" value="UniProtKB-KW"/>
</dbReference>
<keyword evidence="11" id="KW-1185">Reference proteome</keyword>
<dbReference type="PANTHER" id="PTHR24355">
    <property type="entry name" value="G PROTEIN-COUPLED RECEPTOR KINASE/RIBOSOMAL PROTEIN S6 KINASE"/>
    <property type="match status" value="1"/>
</dbReference>
<dbReference type="GO" id="GO:0005524">
    <property type="term" value="F:ATP binding"/>
    <property type="evidence" value="ECO:0007669"/>
    <property type="project" value="UniProtKB-UniRule"/>
</dbReference>
<dbReference type="PANTHER" id="PTHR24355:SF18">
    <property type="entry name" value="G PROTEIN-COUPLED RECEPTOR KINASE"/>
    <property type="match status" value="1"/>
</dbReference>
<dbReference type="InterPro" id="IPR011009">
    <property type="entry name" value="Kinase-like_dom_sf"/>
</dbReference>
<reference evidence="10 11" key="1">
    <citation type="journal article" date="2013" name="Curr. Biol.">
        <title>The Genome of the Foraminiferan Reticulomyxa filosa.</title>
        <authorList>
            <person name="Glockner G."/>
            <person name="Hulsmann N."/>
            <person name="Schleicher M."/>
            <person name="Noegel A.A."/>
            <person name="Eichinger L."/>
            <person name="Gallinger C."/>
            <person name="Pawlowski J."/>
            <person name="Sierra R."/>
            <person name="Euteneuer U."/>
            <person name="Pillet L."/>
            <person name="Moustafa A."/>
            <person name="Platzer M."/>
            <person name="Groth M."/>
            <person name="Szafranski K."/>
            <person name="Schliwa M."/>
        </authorList>
    </citation>
    <scope>NUCLEOTIDE SEQUENCE [LARGE SCALE GENOMIC DNA]</scope>
</reference>
<evidence type="ECO:0000256" key="2">
    <source>
        <dbReference type="ARBA" id="ARBA00022679"/>
    </source>
</evidence>
<feature type="binding site" evidence="6">
    <location>
        <position position="164"/>
    </location>
    <ligand>
        <name>ATP</name>
        <dbReference type="ChEBI" id="CHEBI:30616"/>
    </ligand>
</feature>
<feature type="transmembrane region" description="Helical" evidence="7">
    <location>
        <begin position="200"/>
        <end position="219"/>
    </location>
</feature>
<dbReference type="SUPFAM" id="SSF56112">
    <property type="entry name" value="Protein kinase-like (PK-like)"/>
    <property type="match status" value="1"/>
</dbReference>
<evidence type="ECO:0000259" key="8">
    <source>
        <dbReference type="PROSITE" id="PS50011"/>
    </source>
</evidence>
<evidence type="ECO:0000259" key="9">
    <source>
        <dbReference type="PROSITE" id="PS50132"/>
    </source>
</evidence>
<dbReference type="InterPro" id="IPR036305">
    <property type="entry name" value="RGS_sf"/>
</dbReference>
<evidence type="ECO:0000256" key="5">
    <source>
        <dbReference type="ARBA" id="ARBA00022840"/>
    </source>
</evidence>